<name>A0A4Y2VZL8_ARAVE</name>
<dbReference type="EMBL" id="BGPR01053324">
    <property type="protein sequence ID" value="GBO30140.1"/>
    <property type="molecule type" value="Genomic_DNA"/>
</dbReference>
<reference evidence="2 5" key="1">
    <citation type="journal article" date="2019" name="Sci. Rep.">
        <title>Orb-weaving spider Araneus ventricosus genome elucidates the spidroin gene catalogue.</title>
        <authorList>
            <person name="Kono N."/>
            <person name="Nakamura H."/>
            <person name="Ohtoshi R."/>
            <person name="Moran D.A.P."/>
            <person name="Shinohara A."/>
            <person name="Yoshida Y."/>
            <person name="Fujiwara M."/>
            <person name="Mori M."/>
            <person name="Tomita M."/>
            <person name="Arakawa K."/>
        </authorList>
    </citation>
    <scope>NUCLEOTIDE SEQUENCE [LARGE SCALE GENOMIC DNA]</scope>
</reference>
<evidence type="ECO:0000313" key="4">
    <source>
        <dbReference type="EMBL" id="GBO30150.1"/>
    </source>
</evidence>
<evidence type="ECO:0000313" key="2">
    <source>
        <dbReference type="EMBL" id="GBO30142.1"/>
    </source>
</evidence>
<evidence type="ECO:0000313" key="3">
    <source>
        <dbReference type="EMBL" id="GBO30147.1"/>
    </source>
</evidence>
<keyword evidence="5" id="KW-1185">Reference proteome</keyword>
<sequence length="96" mass="10908">MKSIYEAVKYAVTLRSDIKIWSDNQYSLNTIANGSTTNKIAREKFKLFCLTIQISGLVGLEHMLGTREMKWLTILTILPSQQHESPSIMSLFRDAA</sequence>
<evidence type="ECO:0008006" key="6">
    <source>
        <dbReference type="Google" id="ProtNLM"/>
    </source>
</evidence>
<dbReference type="OrthoDB" id="8042706at2759"/>
<dbReference type="Proteomes" id="UP000499080">
    <property type="component" value="Unassembled WGS sequence"/>
</dbReference>
<dbReference type="EMBL" id="BGPR01053325">
    <property type="protein sequence ID" value="GBO30142.1"/>
    <property type="molecule type" value="Genomic_DNA"/>
</dbReference>
<proteinExistence type="predicted"/>
<dbReference type="EMBL" id="BGPR01053326">
    <property type="protein sequence ID" value="GBO30147.1"/>
    <property type="molecule type" value="Genomic_DNA"/>
</dbReference>
<protein>
    <recommendedName>
        <fullName evidence="6">RNase H type-1 domain-containing protein</fullName>
    </recommendedName>
</protein>
<gene>
    <name evidence="4" type="ORF">AVEN_126811_1</name>
    <name evidence="1" type="ORF">AVEN_20817_1</name>
    <name evidence="2" type="ORF">AVEN_71809_1</name>
    <name evidence="3" type="ORF">AVEN_80327_1</name>
</gene>
<evidence type="ECO:0000313" key="5">
    <source>
        <dbReference type="Proteomes" id="UP000499080"/>
    </source>
</evidence>
<evidence type="ECO:0000313" key="1">
    <source>
        <dbReference type="EMBL" id="GBO30140.1"/>
    </source>
</evidence>
<dbReference type="AlphaFoldDB" id="A0A4Y2VZL8"/>
<comment type="caution">
    <text evidence="2">The sequence shown here is derived from an EMBL/GenBank/DDBJ whole genome shotgun (WGS) entry which is preliminary data.</text>
</comment>
<dbReference type="EMBL" id="BGPR01053327">
    <property type="protein sequence ID" value="GBO30150.1"/>
    <property type="molecule type" value="Genomic_DNA"/>
</dbReference>
<organism evidence="2 5">
    <name type="scientific">Araneus ventricosus</name>
    <name type="common">Orbweaver spider</name>
    <name type="synonym">Epeira ventricosa</name>
    <dbReference type="NCBI Taxonomy" id="182803"/>
    <lineage>
        <taxon>Eukaryota</taxon>
        <taxon>Metazoa</taxon>
        <taxon>Ecdysozoa</taxon>
        <taxon>Arthropoda</taxon>
        <taxon>Chelicerata</taxon>
        <taxon>Arachnida</taxon>
        <taxon>Araneae</taxon>
        <taxon>Araneomorphae</taxon>
        <taxon>Entelegynae</taxon>
        <taxon>Araneoidea</taxon>
        <taxon>Araneidae</taxon>
        <taxon>Araneus</taxon>
    </lineage>
</organism>
<accession>A0A4Y2VZL8</accession>